<keyword evidence="4" id="KW-0378">Hydrolase</keyword>
<dbReference type="Proteomes" id="UP000518752">
    <property type="component" value="Unassembled WGS sequence"/>
</dbReference>
<dbReference type="InterPro" id="IPR029058">
    <property type="entry name" value="AB_hydrolase_fold"/>
</dbReference>
<dbReference type="SUPFAM" id="SSF53474">
    <property type="entry name" value="alpha/beta-Hydrolases"/>
    <property type="match status" value="1"/>
</dbReference>
<dbReference type="EMBL" id="JAACJN010000063">
    <property type="protein sequence ID" value="KAF5380693.1"/>
    <property type="molecule type" value="Genomic_DNA"/>
</dbReference>
<name>A0A8H5M4L3_9AGAR</name>
<sequence length="708" mass="79895">MSDFDLESLVHLEQSFFDSGYNDGFQHGRIHGLIEGRALGREKGYEMWEELGFYDGFARMWQEVYSTQGEHDDSSRAAHHIQHLLRLISQFPQVNPSSSSSSSQSSQSSDLDIPRLFRQIRSRYKALCSSLGVRPSLRASGSSDDIQEPKSESNSLLLFRFHEARNLFLPGLELGTTLVEAFTRLGPQGANLWKLASTATKLGQLHDPAAQLLFALNNESEFTPQWFQQPLDHFDSSIPDVFYQRYWINSRHYKPGTGAPVIVLDGGETSGEDRLPFLDTGIVEILARATGGLGVVLEHRYYGESIATKNLTTDSLRFLNNGQSAADSANFMSNVKFPGIDEDLTAPSTPWIYYGGSYAGARAAHMRVLYPNLVHGAIASSAVVHASISNWEYMDIIRRYADPKCSDRLQKSIETIDTVLDHRVLAGPLKRLFGIHGLKSDADFVSLLESPLGSWQDKVWDNRSTTFDEFCEALSKPLGLKASFTVDIAELEFGHPERMVSVPGGLTVDLSIVNYGAWIKENVVSKCPEGSTQEECFGTFDDTQYKDTSLSQTWRLWQFQVCTEWGYYNTAPPHHDHPRIISKRLDLGYESKICQQAYDPGDHFTVPSLPNVTVVNELGDFDLAMDRLAFIDGEVDPWRPDTPHSDYANDREDTVLRPFKVIPNGVHHYDEYGLKNIEDEPPEIQQIHKEMIFFVKEWLKQWKSKQGE</sequence>
<dbReference type="GO" id="GO:0008239">
    <property type="term" value="F:dipeptidyl-peptidase activity"/>
    <property type="evidence" value="ECO:0007669"/>
    <property type="project" value="TreeGrafter"/>
</dbReference>
<proteinExistence type="inferred from homology"/>
<comment type="similarity">
    <text evidence="1">Belongs to the peptidase S28 family.</text>
</comment>
<dbReference type="OrthoDB" id="2130629at2759"/>
<evidence type="ECO:0000313" key="8">
    <source>
        <dbReference type="Proteomes" id="UP000518752"/>
    </source>
</evidence>
<feature type="domain" description="Essential protein Yae1 N-terminal" evidence="6">
    <location>
        <begin position="20"/>
        <end position="58"/>
    </location>
</feature>
<dbReference type="GO" id="GO:0070008">
    <property type="term" value="F:serine-type exopeptidase activity"/>
    <property type="evidence" value="ECO:0007669"/>
    <property type="project" value="InterPro"/>
</dbReference>
<gene>
    <name evidence="7" type="ORF">D9757_007037</name>
</gene>
<dbReference type="Pfam" id="PF05577">
    <property type="entry name" value="Peptidase_S28"/>
    <property type="match status" value="2"/>
</dbReference>
<dbReference type="InterPro" id="IPR008758">
    <property type="entry name" value="Peptidase_S28"/>
</dbReference>
<evidence type="ECO:0000313" key="7">
    <source>
        <dbReference type="EMBL" id="KAF5380693.1"/>
    </source>
</evidence>
<dbReference type="AlphaFoldDB" id="A0A8H5M4L3"/>
<evidence type="ECO:0000256" key="4">
    <source>
        <dbReference type="ARBA" id="ARBA00022801"/>
    </source>
</evidence>
<keyword evidence="3" id="KW-0732">Signal</keyword>
<protein>
    <recommendedName>
        <fullName evidence="6">Essential protein Yae1 N-terminal domain-containing protein</fullName>
    </recommendedName>
</protein>
<organism evidence="7 8">
    <name type="scientific">Collybiopsis confluens</name>
    <dbReference type="NCBI Taxonomy" id="2823264"/>
    <lineage>
        <taxon>Eukaryota</taxon>
        <taxon>Fungi</taxon>
        <taxon>Dikarya</taxon>
        <taxon>Basidiomycota</taxon>
        <taxon>Agaricomycotina</taxon>
        <taxon>Agaricomycetes</taxon>
        <taxon>Agaricomycetidae</taxon>
        <taxon>Agaricales</taxon>
        <taxon>Marasmiineae</taxon>
        <taxon>Omphalotaceae</taxon>
        <taxon>Collybiopsis</taxon>
    </lineage>
</organism>
<accession>A0A8H5M4L3</accession>
<evidence type="ECO:0000256" key="3">
    <source>
        <dbReference type="ARBA" id="ARBA00022729"/>
    </source>
</evidence>
<evidence type="ECO:0000256" key="2">
    <source>
        <dbReference type="ARBA" id="ARBA00022670"/>
    </source>
</evidence>
<dbReference type="Gene3D" id="3.40.50.1820">
    <property type="entry name" value="alpha/beta hydrolase"/>
    <property type="match status" value="2"/>
</dbReference>
<keyword evidence="8" id="KW-1185">Reference proteome</keyword>
<evidence type="ECO:0000259" key="6">
    <source>
        <dbReference type="Pfam" id="PF09811"/>
    </source>
</evidence>
<evidence type="ECO:0000256" key="5">
    <source>
        <dbReference type="ARBA" id="ARBA00023180"/>
    </source>
</evidence>
<dbReference type="PANTHER" id="PTHR11010">
    <property type="entry name" value="PROTEASE S28 PRO-X CARBOXYPEPTIDASE-RELATED"/>
    <property type="match status" value="1"/>
</dbReference>
<keyword evidence="5" id="KW-0325">Glycoprotein</keyword>
<keyword evidence="2" id="KW-0645">Protease</keyword>
<comment type="caution">
    <text evidence="7">The sequence shown here is derived from an EMBL/GenBank/DDBJ whole genome shotgun (WGS) entry which is preliminary data.</text>
</comment>
<reference evidence="7 8" key="1">
    <citation type="journal article" date="2020" name="ISME J.">
        <title>Uncovering the hidden diversity of litter-decomposition mechanisms in mushroom-forming fungi.</title>
        <authorList>
            <person name="Floudas D."/>
            <person name="Bentzer J."/>
            <person name="Ahren D."/>
            <person name="Johansson T."/>
            <person name="Persson P."/>
            <person name="Tunlid A."/>
        </authorList>
    </citation>
    <scope>NUCLEOTIDE SEQUENCE [LARGE SCALE GENOMIC DNA]</scope>
    <source>
        <strain evidence="7 8">CBS 406.79</strain>
    </source>
</reference>
<dbReference type="GO" id="GO:0006508">
    <property type="term" value="P:proteolysis"/>
    <property type="evidence" value="ECO:0007669"/>
    <property type="project" value="UniProtKB-KW"/>
</dbReference>
<evidence type="ECO:0000256" key="1">
    <source>
        <dbReference type="ARBA" id="ARBA00011079"/>
    </source>
</evidence>
<dbReference type="InterPro" id="IPR019191">
    <property type="entry name" value="Essential_protein_Yae1_N"/>
</dbReference>
<dbReference type="PANTHER" id="PTHR11010:SF117">
    <property type="entry name" value="SERINE PROTEASE 16"/>
    <property type="match status" value="1"/>
</dbReference>
<dbReference type="Pfam" id="PF09811">
    <property type="entry name" value="Yae1_N"/>
    <property type="match status" value="1"/>
</dbReference>